<dbReference type="OrthoDB" id="24153at2"/>
<dbReference type="InterPro" id="IPR035906">
    <property type="entry name" value="MetI-like_sf"/>
</dbReference>
<dbReference type="PROSITE" id="PS50928">
    <property type="entry name" value="ABC_TM1"/>
    <property type="match status" value="1"/>
</dbReference>
<dbReference type="Pfam" id="PF19300">
    <property type="entry name" value="BPD_transp_1_N"/>
    <property type="match status" value="1"/>
</dbReference>
<evidence type="ECO:0000256" key="2">
    <source>
        <dbReference type="ARBA" id="ARBA00022448"/>
    </source>
</evidence>
<feature type="domain" description="ABC transmembrane type-1" evidence="8">
    <location>
        <begin position="95"/>
        <end position="305"/>
    </location>
</feature>
<evidence type="ECO:0000313" key="9">
    <source>
        <dbReference type="EMBL" id="RKP47987.1"/>
    </source>
</evidence>
<dbReference type="AlphaFoldDB" id="A0A494XAY2"/>
<dbReference type="InterPro" id="IPR045621">
    <property type="entry name" value="BPD_transp_1_N"/>
</dbReference>
<keyword evidence="10" id="KW-1185">Reference proteome</keyword>
<evidence type="ECO:0000256" key="5">
    <source>
        <dbReference type="ARBA" id="ARBA00022989"/>
    </source>
</evidence>
<dbReference type="GO" id="GO:0055085">
    <property type="term" value="P:transmembrane transport"/>
    <property type="evidence" value="ECO:0007669"/>
    <property type="project" value="InterPro"/>
</dbReference>
<dbReference type="SUPFAM" id="SSF161098">
    <property type="entry name" value="MetI-like"/>
    <property type="match status" value="1"/>
</dbReference>
<keyword evidence="5 7" id="KW-1133">Transmembrane helix</keyword>
<evidence type="ECO:0000259" key="8">
    <source>
        <dbReference type="PROSITE" id="PS50928"/>
    </source>
</evidence>
<comment type="subcellular location">
    <subcellularLocation>
        <location evidence="1 7">Cell membrane</location>
        <topology evidence="1 7">Multi-pass membrane protein</topology>
    </subcellularLocation>
</comment>
<evidence type="ECO:0000256" key="1">
    <source>
        <dbReference type="ARBA" id="ARBA00004651"/>
    </source>
</evidence>
<dbReference type="InterPro" id="IPR000515">
    <property type="entry name" value="MetI-like"/>
</dbReference>
<keyword evidence="6 7" id="KW-0472">Membrane</keyword>
<sequence length="319" mass="35080">MRQLIARRLLQAIPLLFVVSVVCFGLVKLAPGDPVLSFVTPNMHAEDIERIRHNLGLDQPAYVQYYHWLMECLSGNLGYSLVNHQPVFDQIVDRIPATAGLMGISIALAILIAIPLGLIAGSNRNRFIDKAINLFAYIGISVPTFWLGILAIYLFAIKLHWLPSMGMRTIGQNSAWDIIKHGILPCAVLTFGFLASYLRYIRSGTISQLKEDYVQIQYAFGSKKSTVLFRHVMKHILLPVITLLGLSIGDLVTGALVTETVFSWPGIGSLGMTAVRGMDYPVILGITIFSALLLVFGNLLADILYGVADPRIKLGEVSS</sequence>
<evidence type="ECO:0000256" key="7">
    <source>
        <dbReference type="RuleBase" id="RU363032"/>
    </source>
</evidence>
<dbReference type="Gene3D" id="1.10.3720.10">
    <property type="entry name" value="MetI-like"/>
    <property type="match status" value="1"/>
</dbReference>
<feature type="transmembrane region" description="Helical" evidence="7">
    <location>
        <begin position="99"/>
        <end position="122"/>
    </location>
</feature>
<dbReference type="GO" id="GO:0005886">
    <property type="term" value="C:plasma membrane"/>
    <property type="evidence" value="ECO:0007669"/>
    <property type="project" value="UniProtKB-SubCell"/>
</dbReference>
<accession>A0A494XAY2</accession>
<feature type="transmembrane region" description="Helical" evidence="7">
    <location>
        <begin position="236"/>
        <end position="262"/>
    </location>
</feature>
<dbReference type="RefSeq" id="WP_120979276.1">
    <property type="nucleotide sequence ID" value="NZ_RBZM01000010.1"/>
</dbReference>
<keyword evidence="2 7" id="KW-0813">Transport</keyword>
<reference evidence="9 10" key="1">
    <citation type="submission" date="2018-10" db="EMBL/GenBank/DDBJ databases">
        <title>Cohnella sp. M2MS4P-1, whole genome shotgun sequence.</title>
        <authorList>
            <person name="Tuo L."/>
        </authorList>
    </citation>
    <scope>NUCLEOTIDE SEQUENCE [LARGE SCALE GENOMIC DNA]</scope>
    <source>
        <strain evidence="9 10">M2MS4P-1</strain>
    </source>
</reference>
<gene>
    <name evidence="9" type="ORF">D7Z26_22545</name>
</gene>
<keyword evidence="4 7" id="KW-0812">Transmembrane</keyword>
<dbReference type="EMBL" id="RBZM01000010">
    <property type="protein sequence ID" value="RKP47987.1"/>
    <property type="molecule type" value="Genomic_DNA"/>
</dbReference>
<feature type="transmembrane region" description="Helical" evidence="7">
    <location>
        <begin position="134"/>
        <end position="158"/>
    </location>
</feature>
<dbReference type="PANTHER" id="PTHR43163">
    <property type="entry name" value="DIPEPTIDE TRANSPORT SYSTEM PERMEASE PROTEIN DPPB-RELATED"/>
    <property type="match status" value="1"/>
</dbReference>
<comment type="similarity">
    <text evidence="7">Belongs to the binding-protein-dependent transport system permease family.</text>
</comment>
<evidence type="ECO:0000256" key="4">
    <source>
        <dbReference type="ARBA" id="ARBA00022692"/>
    </source>
</evidence>
<dbReference type="Proteomes" id="UP000282076">
    <property type="component" value="Unassembled WGS sequence"/>
</dbReference>
<dbReference type="PANTHER" id="PTHR43163:SF6">
    <property type="entry name" value="DIPEPTIDE TRANSPORT SYSTEM PERMEASE PROTEIN DPPB-RELATED"/>
    <property type="match status" value="1"/>
</dbReference>
<dbReference type="CDD" id="cd06261">
    <property type="entry name" value="TM_PBP2"/>
    <property type="match status" value="1"/>
</dbReference>
<name>A0A494XAY2_9BACL</name>
<proteinExistence type="inferred from homology"/>
<dbReference type="Pfam" id="PF00528">
    <property type="entry name" value="BPD_transp_1"/>
    <property type="match status" value="1"/>
</dbReference>
<evidence type="ECO:0000256" key="6">
    <source>
        <dbReference type="ARBA" id="ARBA00023136"/>
    </source>
</evidence>
<feature type="transmembrane region" description="Helical" evidence="7">
    <location>
        <begin position="178"/>
        <end position="200"/>
    </location>
</feature>
<evidence type="ECO:0000313" key="10">
    <source>
        <dbReference type="Proteomes" id="UP000282076"/>
    </source>
</evidence>
<feature type="transmembrane region" description="Helical" evidence="7">
    <location>
        <begin position="12"/>
        <end position="30"/>
    </location>
</feature>
<feature type="transmembrane region" description="Helical" evidence="7">
    <location>
        <begin position="282"/>
        <end position="305"/>
    </location>
</feature>
<protein>
    <submittedName>
        <fullName evidence="9">ABC transporter permease</fullName>
    </submittedName>
</protein>
<comment type="caution">
    <text evidence="9">The sequence shown here is derived from an EMBL/GenBank/DDBJ whole genome shotgun (WGS) entry which is preliminary data.</text>
</comment>
<organism evidence="9 10">
    <name type="scientific">Cohnella endophytica</name>
    <dbReference type="NCBI Taxonomy" id="2419778"/>
    <lineage>
        <taxon>Bacteria</taxon>
        <taxon>Bacillati</taxon>
        <taxon>Bacillota</taxon>
        <taxon>Bacilli</taxon>
        <taxon>Bacillales</taxon>
        <taxon>Paenibacillaceae</taxon>
        <taxon>Cohnella</taxon>
    </lineage>
</organism>
<evidence type="ECO:0000256" key="3">
    <source>
        <dbReference type="ARBA" id="ARBA00022475"/>
    </source>
</evidence>
<keyword evidence="3" id="KW-1003">Cell membrane</keyword>